<dbReference type="AlphaFoldDB" id="A0A409WYE1"/>
<keyword evidence="2" id="KW-1185">Reference proteome</keyword>
<accession>A0A409WYE1</accession>
<protein>
    <submittedName>
        <fullName evidence="1">Uncharacterized protein</fullName>
    </submittedName>
</protein>
<evidence type="ECO:0000313" key="1">
    <source>
        <dbReference type="EMBL" id="PPQ83544.1"/>
    </source>
</evidence>
<dbReference type="EMBL" id="NHTK01005021">
    <property type="protein sequence ID" value="PPQ83544.1"/>
    <property type="molecule type" value="Genomic_DNA"/>
</dbReference>
<dbReference type="Proteomes" id="UP000284842">
    <property type="component" value="Unassembled WGS sequence"/>
</dbReference>
<name>A0A409WYE1_9AGAR</name>
<proteinExistence type="predicted"/>
<gene>
    <name evidence="1" type="ORF">CVT24_006378</name>
</gene>
<dbReference type="InParanoid" id="A0A409WYE1"/>
<sequence>MQLRKTFLPKRIFPSVLQPPLPSSLNILSHIQPKLSEIPTPHPITIIQPRKNTIKPPKRLTRLILPPPINTFIPPFLKFQREKFELLEARA</sequence>
<reference evidence="1 2" key="1">
    <citation type="journal article" date="2018" name="Evol. Lett.">
        <title>Horizontal gene cluster transfer increased hallucinogenic mushroom diversity.</title>
        <authorList>
            <person name="Reynolds H.T."/>
            <person name="Vijayakumar V."/>
            <person name="Gluck-Thaler E."/>
            <person name="Korotkin H.B."/>
            <person name="Matheny P.B."/>
            <person name="Slot J.C."/>
        </authorList>
    </citation>
    <scope>NUCLEOTIDE SEQUENCE [LARGE SCALE GENOMIC DNA]</scope>
    <source>
        <strain evidence="1 2">2629</strain>
    </source>
</reference>
<comment type="caution">
    <text evidence="1">The sequence shown here is derived from an EMBL/GenBank/DDBJ whole genome shotgun (WGS) entry which is preliminary data.</text>
</comment>
<organism evidence="1 2">
    <name type="scientific">Panaeolus cyanescens</name>
    <dbReference type="NCBI Taxonomy" id="181874"/>
    <lineage>
        <taxon>Eukaryota</taxon>
        <taxon>Fungi</taxon>
        <taxon>Dikarya</taxon>
        <taxon>Basidiomycota</taxon>
        <taxon>Agaricomycotina</taxon>
        <taxon>Agaricomycetes</taxon>
        <taxon>Agaricomycetidae</taxon>
        <taxon>Agaricales</taxon>
        <taxon>Agaricineae</taxon>
        <taxon>Galeropsidaceae</taxon>
        <taxon>Panaeolus</taxon>
    </lineage>
</organism>
<evidence type="ECO:0000313" key="2">
    <source>
        <dbReference type="Proteomes" id="UP000284842"/>
    </source>
</evidence>